<dbReference type="SMART" id="SM00911">
    <property type="entry name" value="HWE_HK"/>
    <property type="match status" value="1"/>
</dbReference>
<evidence type="ECO:0000256" key="7">
    <source>
        <dbReference type="ARBA" id="ARBA00022643"/>
    </source>
</evidence>
<keyword evidence="11" id="KW-0418">Kinase</keyword>
<dbReference type="SMART" id="SM00091">
    <property type="entry name" value="PAS"/>
    <property type="match status" value="3"/>
</dbReference>
<keyword evidence="12" id="KW-0067">ATP-binding</keyword>
<keyword evidence="5" id="KW-0716">Sensory transduction</keyword>
<evidence type="ECO:0000313" key="19">
    <source>
        <dbReference type="Proteomes" id="UP000320160"/>
    </source>
</evidence>
<keyword evidence="8" id="KW-0808">Transferase</keyword>
<dbReference type="PROSITE" id="PS50113">
    <property type="entry name" value="PAC"/>
    <property type="match status" value="3"/>
</dbReference>
<name>A0A553W9A2_9SPHN</name>
<organism evidence="18 19">
    <name type="scientific">Sphingorhabdus contaminans</name>
    <dbReference type="NCBI Taxonomy" id="1343899"/>
    <lineage>
        <taxon>Bacteria</taxon>
        <taxon>Pseudomonadati</taxon>
        <taxon>Pseudomonadota</taxon>
        <taxon>Alphaproteobacteria</taxon>
        <taxon>Sphingomonadales</taxon>
        <taxon>Sphingomonadaceae</taxon>
        <taxon>Sphingorhabdus</taxon>
    </lineage>
</organism>
<dbReference type="InterPro" id="IPR011102">
    <property type="entry name" value="Sig_transdc_His_kinase_HWE"/>
</dbReference>
<dbReference type="GO" id="GO:0009881">
    <property type="term" value="F:photoreceptor activity"/>
    <property type="evidence" value="ECO:0007669"/>
    <property type="project" value="UniProtKB-KW"/>
</dbReference>
<evidence type="ECO:0000256" key="1">
    <source>
        <dbReference type="ARBA" id="ARBA00000085"/>
    </source>
</evidence>
<feature type="domain" description="PAC" evidence="17">
    <location>
        <begin position="61"/>
        <end position="113"/>
    </location>
</feature>
<dbReference type="PANTHER" id="PTHR41523:SF7">
    <property type="entry name" value="HISTIDINE KINASE"/>
    <property type="match status" value="1"/>
</dbReference>
<dbReference type="GO" id="GO:0005524">
    <property type="term" value="F:ATP binding"/>
    <property type="evidence" value="ECO:0007669"/>
    <property type="project" value="UniProtKB-KW"/>
</dbReference>
<evidence type="ECO:0000256" key="15">
    <source>
        <dbReference type="ARBA" id="ARBA00023170"/>
    </source>
</evidence>
<evidence type="ECO:0000256" key="3">
    <source>
        <dbReference type="ARBA" id="ARBA00022543"/>
    </source>
</evidence>
<keyword evidence="3" id="KW-0600">Photoreceptor protein</keyword>
<dbReference type="OrthoDB" id="9760752at2"/>
<dbReference type="SMART" id="SM00086">
    <property type="entry name" value="PAC"/>
    <property type="match status" value="3"/>
</dbReference>
<dbReference type="InterPro" id="IPR000700">
    <property type="entry name" value="PAS-assoc_C"/>
</dbReference>
<evidence type="ECO:0000256" key="4">
    <source>
        <dbReference type="ARBA" id="ARBA00022553"/>
    </source>
</evidence>
<accession>A0A553W9A2</accession>
<evidence type="ECO:0000256" key="6">
    <source>
        <dbReference type="ARBA" id="ARBA00022630"/>
    </source>
</evidence>
<comment type="caution">
    <text evidence="18">The sequence shown here is derived from an EMBL/GenBank/DDBJ whole genome shotgun (WGS) entry which is preliminary data.</text>
</comment>
<dbReference type="CDD" id="cd16936">
    <property type="entry name" value="HATPase_RsbW-like"/>
    <property type="match status" value="1"/>
</dbReference>
<keyword evidence="4" id="KW-0597">Phosphoprotein</keyword>
<dbReference type="InterPro" id="IPR001610">
    <property type="entry name" value="PAC"/>
</dbReference>
<dbReference type="SUPFAM" id="SSF55785">
    <property type="entry name" value="PYP-like sensor domain (PAS domain)"/>
    <property type="match status" value="3"/>
</dbReference>
<protein>
    <recommendedName>
        <fullName evidence="2">histidine kinase</fullName>
        <ecNumber evidence="2">2.7.13.3</ecNumber>
    </recommendedName>
</protein>
<dbReference type="PROSITE" id="PS50112">
    <property type="entry name" value="PAS"/>
    <property type="match status" value="2"/>
</dbReference>
<dbReference type="AlphaFoldDB" id="A0A553W9A2"/>
<keyword evidence="10" id="KW-0547">Nucleotide-binding</keyword>
<evidence type="ECO:0000313" key="18">
    <source>
        <dbReference type="EMBL" id="TSB01246.1"/>
    </source>
</evidence>
<dbReference type="Gene3D" id="2.10.70.100">
    <property type="match status" value="1"/>
</dbReference>
<feature type="domain" description="PAC" evidence="17">
    <location>
        <begin position="316"/>
        <end position="369"/>
    </location>
</feature>
<dbReference type="InterPro" id="IPR013655">
    <property type="entry name" value="PAS_fold_3"/>
</dbReference>
<evidence type="ECO:0000256" key="11">
    <source>
        <dbReference type="ARBA" id="ARBA00022777"/>
    </source>
</evidence>
<reference evidence="18 19" key="1">
    <citation type="submission" date="2019-07" db="EMBL/GenBank/DDBJ databases">
        <authorList>
            <person name="Park M."/>
        </authorList>
    </citation>
    <scope>NUCLEOTIDE SEQUENCE [LARGE SCALE GENOMIC DNA]</scope>
    <source>
        <strain evidence="18 19">KCTC32445</strain>
    </source>
</reference>
<dbReference type="NCBIfam" id="TIGR00229">
    <property type="entry name" value="sensory_box"/>
    <property type="match status" value="3"/>
</dbReference>
<proteinExistence type="predicted"/>
<dbReference type="Gene3D" id="3.30.450.20">
    <property type="entry name" value="PAS domain"/>
    <property type="match status" value="3"/>
</dbReference>
<keyword evidence="13" id="KW-0157">Chromophore</keyword>
<feature type="domain" description="PAS" evidence="16">
    <location>
        <begin position="114"/>
        <end position="184"/>
    </location>
</feature>
<evidence type="ECO:0000256" key="2">
    <source>
        <dbReference type="ARBA" id="ARBA00012438"/>
    </source>
</evidence>
<keyword evidence="9" id="KW-0677">Repeat</keyword>
<feature type="domain" description="PAC" evidence="17">
    <location>
        <begin position="187"/>
        <end position="239"/>
    </location>
</feature>
<dbReference type="PANTHER" id="PTHR41523">
    <property type="entry name" value="TWO-COMPONENT SYSTEM SENSOR PROTEIN"/>
    <property type="match status" value="1"/>
</dbReference>
<dbReference type="Pfam" id="PF07536">
    <property type="entry name" value="HWE_HK"/>
    <property type="match status" value="1"/>
</dbReference>
<keyword evidence="19" id="KW-1185">Reference proteome</keyword>
<evidence type="ECO:0000259" key="16">
    <source>
        <dbReference type="PROSITE" id="PS50112"/>
    </source>
</evidence>
<dbReference type="Gene3D" id="3.30.565.10">
    <property type="entry name" value="Histidine kinase-like ATPase, C-terminal domain"/>
    <property type="match status" value="1"/>
</dbReference>
<dbReference type="InterPro" id="IPR035965">
    <property type="entry name" value="PAS-like_dom_sf"/>
</dbReference>
<dbReference type="CDD" id="cd00130">
    <property type="entry name" value="PAS"/>
    <property type="match status" value="3"/>
</dbReference>
<feature type="domain" description="PAS" evidence="16">
    <location>
        <begin position="240"/>
        <end position="313"/>
    </location>
</feature>
<dbReference type="Pfam" id="PF08447">
    <property type="entry name" value="PAS_3"/>
    <property type="match status" value="3"/>
</dbReference>
<dbReference type="EMBL" id="VKKU01000002">
    <property type="protein sequence ID" value="TSB01246.1"/>
    <property type="molecule type" value="Genomic_DNA"/>
</dbReference>
<evidence type="ECO:0000256" key="9">
    <source>
        <dbReference type="ARBA" id="ARBA00022737"/>
    </source>
</evidence>
<dbReference type="Proteomes" id="UP000320160">
    <property type="component" value="Unassembled WGS sequence"/>
</dbReference>
<sequence>MPIWVTGLDRKRTFVNRAYVDFLGCSYAEAVDFDWRTIIHPEDKERILTESLAGEASLQPFVLIGRYRRGDGAWRWLNSNSNPHWDASGKHIGFIGVAHDITEAKTAELAIREREAQFSAFINQSTAGFGQVDLEGRFTLVNDHFCTISGWSREQLMEMSMYDITHPEDRARNIPLFERAVRDGTPYTHEKRYVRPDGSIVWVNNSVAVINREDGTPYGVLSVTLDVTARRESDAALRRASESMRLAIEGAGMATWEIDLATMEGPWSPNRFDMLGYPRPESHRASLEYWLDRIHPDDRARVEEAFQKCFSDGAAFEIEYRILRADTGQERWLRSHGSLIAKDHSEHARFVGVSFDITEKKLAEVHQQLLIDELNHRVKNTLAIVQSLAQQSVRSGSLSQEAAGAFEGRLMALSAAHNLLTHGLWQPTPMKSIIEACLAPLMPTNQISIEGPLVMVSTRTAITLALAVHELATNAVKYGALSVPEGRIEIRWTLSEERLLELRWRERNGPPVANPTRRGFGTRMIERSLAAEFKGKVGLSFAPDGLICTLKAQLPEKIA</sequence>
<keyword evidence="7" id="KW-0288">FMN</keyword>
<dbReference type="InterPro" id="IPR036890">
    <property type="entry name" value="HATPase_C_sf"/>
</dbReference>
<dbReference type="EC" id="2.7.13.3" evidence="2"/>
<evidence type="ECO:0000256" key="10">
    <source>
        <dbReference type="ARBA" id="ARBA00022741"/>
    </source>
</evidence>
<keyword evidence="6" id="KW-0285">Flavoprotein</keyword>
<comment type="catalytic activity">
    <reaction evidence="1">
        <text>ATP + protein L-histidine = ADP + protein N-phospho-L-histidine.</text>
        <dbReference type="EC" id="2.7.13.3"/>
    </reaction>
</comment>
<keyword evidence="15" id="KW-0675">Receptor</keyword>
<evidence type="ECO:0000256" key="13">
    <source>
        <dbReference type="ARBA" id="ARBA00022991"/>
    </source>
</evidence>
<gene>
    <name evidence="18" type="ORF">FOM92_08460</name>
</gene>
<dbReference type="GO" id="GO:0004673">
    <property type="term" value="F:protein histidine kinase activity"/>
    <property type="evidence" value="ECO:0007669"/>
    <property type="project" value="UniProtKB-EC"/>
</dbReference>
<evidence type="ECO:0000256" key="14">
    <source>
        <dbReference type="ARBA" id="ARBA00023026"/>
    </source>
</evidence>
<dbReference type="InterPro" id="IPR000014">
    <property type="entry name" value="PAS"/>
</dbReference>
<evidence type="ECO:0000259" key="17">
    <source>
        <dbReference type="PROSITE" id="PS50113"/>
    </source>
</evidence>
<evidence type="ECO:0000256" key="5">
    <source>
        <dbReference type="ARBA" id="ARBA00022606"/>
    </source>
</evidence>
<keyword evidence="14" id="KW-0843">Virulence</keyword>
<evidence type="ECO:0000256" key="8">
    <source>
        <dbReference type="ARBA" id="ARBA00022679"/>
    </source>
</evidence>
<evidence type="ECO:0000256" key="12">
    <source>
        <dbReference type="ARBA" id="ARBA00022840"/>
    </source>
</evidence>